<dbReference type="InterPro" id="IPR052066">
    <property type="entry name" value="Glycosphingolipid_Hydrolases"/>
</dbReference>
<dbReference type="STRING" id="1544416.Cocul_00840"/>
<evidence type="ECO:0000256" key="1">
    <source>
        <dbReference type="ARBA" id="ARBA00005641"/>
    </source>
</evidence>
<accession>A0A0Q0TY87</accession>
<feature type="domain" description="Glycoside hydrolase family 5 C-terminal" evidence="8">
    <location>
        <begin position="431"/>
        <end position="518"/>
    </location>
</feature>
<comment type="caution">
    <text evidence="9">The sequence shown here is derived from an EMBL/GenBank/DDBJ whole genome shotgun (WGS) entry which is preliminary data.</text>
</comment>
<dbReference type="PANTHER" id="PTHR31308">
    <property type="match status" value="1"/>
</dbReference>
<dbReference type="GO" id="GO:1901136">
    <property type="term" value="P:carbohydrate derivative catabolic process"/>
    <property type="evidence" value="ECO:0007669"/>
    <property type="project" value="UniProtKB-ARBA"/>
</dbReference>
<dbReference type="GO" id="GO:0004553">
    <property type="term" value="F:hydrolase activity, hydrolyzing O-glycosyl compounds"/>
    <property type="evidence" value="ECO:0007669"/>
    <property type="project" value="InterPro"/>
</dbReference>
<reference evidence="9 10" key="1">
    <citation type="submission" date="2015-10" db="EMBL/GenBank/DDBJ databases">
        <title>Corynebacteirum lowii and Corynebacterium oculi species nova, derived from human clinical disease and and emended description of Corynebacterium mastiditis.</title>
        <authorList>
            <person name="Bernard K."/>
            <person name="Pacheco A.L."/>
            <person name="Mcdougall C."/>
            <person name="Burtx T."/>
            <person name="Weibe D."/>
            <person name="Tyler S."/>
            <person name="Olson A.B."/>
            <person name="Cnockaert M."/>
            <person name="Eguchi H."/>
            <person name="Kuwahara T."/>
            <person name="Nakayama-Imaohji H."/>
            <person name="Boudewijins M."/>
            <person name="Van Hoecke F."/>
            <person name="Bernier A.-M."/>
            <person name="Vandamme P."/>
        </authorList>
    </citation>
    <scope>NUCLEOTIDE SEQUENCE [LARGE SCALE GENOMIC DNA]</scope>
    <source>
        <strain evidence="9 10">NML 130210</strain>
    </source>
</reference>
<dbReference type="PANTHER" id="PTHR31308:SF3">
    <property type="entry name" value="ENDOGLYCOCERAMIDASE"/>
    <property type="match status" value="1"/>
</dbReference>
<dbReference type="InterPro" id="IPR017853">
    <property type="entry name" value="GH"/>
</dbReference>
<dbReference type="InterPro" id="IPR041036">
    <property type="entry name" value="GH5_C"/>
</dbReference>
<evidence type="ECO:0000256" key="3">
    <source>
        <dbReference type="ARBA" id="ARBA00023295"/>
    </source>
</evidence>
<dbReference type="RefSeq" id="WP_082422156.1">
    <property type="nucleotide sequence ID" value="NZ_LKST01000002.1"/>
</dbReference>
<evidence type="ECO:0000259" key="8">
    <source>
        <dbReference type="Pfam" id="PF18564"/>
    </source>
</evidence>
<keyword evidence="2 4" id="KW-0378">Hydrolase</keyword>
<protein>
    <submittedName>
        <fullName evidence="9">Cellulase (Glycosyl hydrolase family 5)</fullName>
    </submittedName>
</protein>
<evidence type="ECO:0000256" key="2">
    <source>
        <dbReference type="ARBA" id="ARBA00022801"/>
    </source>
</evidence>
<evidence type="ECO:0000313" key="9">
    <source>
        <dbReference type="EMBL" id="KQB84044.1"/>
    </source>
</evidence>
<evidence type="ECO:0000259" key="7">
    <source>
        <dbReference type="Pfam" id="PF00150"/>
    </source>
</evidence>
<dbReference type="Pfam" id="PF00150">
    <property type="entry name" value="Cellulase"/>
    <property type="match status" value="1"/>
</dbReference>
<evidence type="ECO:0000256" key="6">
    <source>
        <dbReference type="SAM" id="SignalP"/>
    </source>
</evidence>
<dbReference type="GO" id="GO:0000272">
    <property type="term" value="P:polysaccharide catabolic process"/>
    <property type="evidence" value="ECO:0007669"/>
    <property type="project" value="InterPro"/>
</dbReference>
<dbReference type="EMBL" id="LKST01000002">
    <property type="protein sequence ID" value="KQB84044.1"/>
    <property type="molecule type" value="Genomic_DNA"/>
</dbReference>
<feature type="chain" id="PRO_5006184427" evidence="6">
    <location>
        <begin position="29"/>
        <end position="521"/>
    </location>
</feature>
<dbReference type="GO" id="GO:0016042">
    <property type="term" value="P:lipid catabolic process"/>
    <property type="evidence" value="ECO:0007669"/>
    <property type="project" value="UniProtKB-ARBA"/>
</dbReference>
<dbReference type="SUPFAM" id="SSF51445">
    <property type="entry name" value="(Trans)glycosidases"/>
    <property type="match status" value="1"/>
</dbReference>
<name>A0A0Q0TY87_9CORY</name>
<comment type="similarity">
    <text evidence="1 4">Belongs to the glycosyl hydrolase 5 (cellulase A) family.</text>
</comment>
<keyword evidence="3 4" id="KW-0326">Glycosidase</keyword>
<keyword evidence="10" id="KW-1185">Reference proteome</keyword>
<gene>
    <name evidence="9" type="ORF">Cocul_00840</name>
</gene>
<evidence type="ECO:0000256" key="4">
    <source>
        <dbReference type="RuleBase" id="RU361153"/>
    </source>
</evidence>
<dbReference type="InterPro" id="IPR013780">
    <property type="entry name" value="Glyco_hydro_b"/>
</dbReference>
<dbReference type="Pfam" id="PF18564">
    <property type="entry name" value="Glyco_hydro_5_C"/>
    <property type="match status" value="1"/>
</dbReference>
<dbReference type="Gene3D" id="2.60.40.1180">
    <property type="entry name" value="Golgi alpha-mannosidase II"/>
    <property type="match status" value="1"/>
</dbReference>
<dbReference type="Proteomes" id="UP000050517">
    <property type="component" value="Unassembled WGS sequence"/>
</dbReference>
<feature type="signal peptide" evidence="6">
    <location>
        <begin position="1"/>
        <end position="28"/>
    </location>
</feature>
<feature type="compositionally biased region" description="Polar residues" evidence="5">
    <location>
        <begin position="49"/>
        <end position="63"/>
    </location>
</feature>
<evidence type="ECO:0000256" key="5">
    <source>
        <dbReference type="SAM" id="MobiDB-lite"/>
    </source>
</evidence>
<dbReference type="PATRIC" id="fig|1544416.3.peg.839"/>
<organism evidence="9 10">
    <name type="scientific">Corynebacterium oculi</name>
    <dbReference type="NCBI Taxonomy" id="1544416"/>
    <lineage>
        <taxon>Bacteria</taxon>
        <taxon>Bacillati</taxon>
        <taxon>Actinomycetota</taxon>
        <taxon>Actinomycetes</taxon>
        <taxon>Mycobacteriales</taxon>
        <taxon>Corynebacteriaceae</taxon>
        <taxon>Corynebacterium</taxon>
    </lineage>
</organism>
<dbReference type="InterPro" id="IPR001547">
    <property type="entry name" value="Glyco_hydro_5"/>
</dbReference>
<keyword evidence="6" id="KW-0732">Signal</keyword>
<feature type="domain" description="Glycoside hydrolase family 5" evidence="7">
    <location>
        <begin position="94"/>
        <end position="390"/>
    </location>
</feature>
<evidence type="ECO:0000313" key="10">
    <source>
        <dbReference type="Proteomes" id="UP000050517"/>
    </source>
</evidence>
<proteinExistence type="inferred from homology"/>
<dbReference type="Gene3D" id="3.20.20.80">
    <property type="entry name" value="Glycosidases"/>
    <property type="match status" value="1"/>
</dbReference>
<feature type="region of interest" description="Disordered" evidence="5">
    <location>
        <begin position="43"/>
        <end position="63"/>
    </location>
</feature>
<dbReference type="AlphaFoldDB" id="A0A0Q0TY87"/>
<sequence>MRLASRAVKIPLALCLGVLAVVPTPAFAQGLLAEQPPVAMQQAAPVDTQAAQPSITQRGPISQQGRWYTDGDGRAFLTAGVNMVYKHAPYTPEAGGFNADDAQWLQDNGFDSVRLGIMWKAVEPEPGVYDDSYLEAISRTVEELTGRGIAVLIDAHQDMYNEKFEGEFAPDWAVIDDGLPSLLKVGFPTNQAVNVGLLRAYDNFLNNAPGPGGVGLQDRYAAMWQHVAQYFQGRPGVMGYDIINEPWPGSAYPLCYLTLGDCGPATAKLDELHEKAARAITEADPQAIVHYEPYSMWNTGINTRPARPESAGQASLSWHVYCTTNALFGSYTGCEFPDSATFDNAEKVAGEHNSALLLSEFGATDDAATLSGVIGQARERLIGWQYWSYCGCDDPTTQNQKEQGIVADPAAPGPVTADAVNADKLAILAAPHARAVAGTPTEARWDAQTRTYVAAWDAARVDGQGAFAPGSVSEIAVPSANFPQGYVAEVSGGRVASEPNATRLLVESTGEGPVSVTVRAR</sequence>